<protein>
    <submittedName>
        <fullName evidence="1">31168_t:CDS:1</fullName>
    </submittedName>
</protein>
<keyword evidence="2" id="KW-1185">Reference proteome</keyword>
<reference evidence="1 2" key="1">
    <citation type="submission" date="2021-06" db="EMBL/GenBank/DDBJ databases">
        <authorList>
            <person name="Kallberg Y."/>
            <person name="Tangrot J."/>
            <person name="Rosling A."/>
        </authorList>
    </citation>
    <scope>NUCLEOTIDE SEQUENCE [LARGE SCALE GENOMIC DNA]</scope>
    <source>
        <strain evidence="1 2">120-4 pot B 10/14</strain>
    </source>
</reference>
<evidence type="ECO:0000313" key="2">
    <source>
        <dbReference type="Proteomes" id="UP000789901"/>
    </source>
</evidence>
<dbReference type="EMBL" id="CAJVQB010004701">
    <property type="protein sequence ID" value="CAG8643211.1"/>
    <property type="molecule type" value="Genomic_DNA"/>
</dbReference>
<comment type="caution">
    <text evidence="1">The sequence shown here is derived from an EMBL/GenBank/DDBJ whole genome shotgun (WGS) entry which is preliminary data.</text>
</comment>
<name>A0ABN7UQE2_GIGMA</name>
<accession>A0ABN7UQE2</accession>
<organism evidence="1 2">
    <name type="scientific">Gigaspora margarita</name>
    <dbReference type="NCBI Taxonomy" id="4874"/>
    <lineage>
        <taxon>Eukaryota</taxon>
        <taxon>Fungi</taxon>
        <taxon>Fungi incertae sedis</taxon>
        <taxon>Mucoromycota</taxon>
        <taxon>Glomeromycotina</taxon>
        <taxon>Glomeromycetes</taxon>
        <taxon>Diversisporales</taxon>
        <taxon>Gigasporaceae</taxon>
        <taxon>Gigaspora</taxon>
    </lineage>
</organism>
<dbReference type="Proteomes" id="UP000789901">
    <property type="component" value="Unassembled WGS sequence"/>
</dbReference>
<gene>
    <name evidence="1" type="ORF">GMARGA_LOCUS8952</name>
</gene>
<proteinExistence type="predicted"/>
<evidence type="ECO:0000313" key="1">
    <source>
        <dbReference type="EMBL" id="CAG8643211.1"/>
    </source>
</evidence>
<sequence>MSKHLDTRITHAIKRYIKLSYEIKVGEDIEEVIKDISEIHVAEITPNRQYVKDKPKFGTISGITPWNKLNEHAIANCKFFISNWVQKENQRSRNEFAKIAPRAKLLLEAMFVAETVNRKNKINAQQIYQELHKQVNKDELEPEKMPKLSTVQN</sequence>